<evidence type="ECO:0000256" key="6">
    <source>
        <dbReference type="ARBA" id="ARBA00023052"/>
    </source>
</evidence>
<evidence type="ECO:0000256" key="2">
    <source>
        <dbReference type="ARBA" id="ARBA00011870"/>
    </source>
</evidence>
<dbReference type="InterPro" id="IPR029061">
    <property type="entry name" value="THDP-binding"/>
</dbReference>
<proteinExistence type="predicted"/>
<comment type="subunit">
    <text evidence="2 8">Heterodimer of an alpha and a beta chain.</text>
</comment>
<dbReference type="InterPro" id="IPR050642">
    <property type="entry name" value="PDH_E1_Alpha_Subunit"/>
</dbReference>
<feature type="domain" description="Dehydrogenase E1 component" evidence="9">
    <location>
        <begin position="55"/>
        <end position="353"/>
    </location>
</feature>
<dbReference type="NCBIfam" id="TIGR03182">
    <property type="entry name" value="PDH_E1_alph_y"/>
    <property type="match status" value="1"/>
</dbReference>
<keyword evidence="12" id="KW-1185">Reference proteome</keyword>
<evidence type="ECO:0000313" key="11">
    <source>
        <dbReference type="EMBL" id="SMH66631.1"/>
    </source>
</evidence>
<keyword evidence="6 8" id="KW-0786">Thiamine pyrophosphate</keyword>
<evidence type="ECO:0000256" key="8">
    <source>
        <dbReference type="RuleBase" id="RU361139"/>
    </source>
</evidence>
<evidence type="ECO:0000256" key="7">
    <source>
        <dbReference type="ARBA" id="ARBA00023317"/>
    </source>
</evidence>
<reference evidence="11 12" key="3">
    <citation type="submission" date="2017-03" db="EMBL/GenBank/DDBJ databases">
        <authorList>
            <person name="Regsiter A."/>
            <person name="William W."/>
        </authorList>
    </citation>
    <scope>NUCLEOTIDE SEQUENCE [LARGE SCALE GENOMIC DNA]</scope>
    <source>
        <strain evidence="11">PRJEB5721</strain>
    </source>
</reference>
<comment type="cofactor">
    <cofactor evidence="1 8">
        <name>thiamine diphosphate</name>
        <dbReference type="ChEBI" id="CHEBI:58937"/>
    </cofactor>
</comment>
<dbReference type="PANTHER" id="PTHR11516:SF60">
    <property type="entry name" value="PYRUVATE DEHYDROGENASE E1 COMPONENT SUBUNIT ALPHA"/>
    <property type="match status" value="1"/>
</dbReference>
<accession>A0A060UQ24</accession>
<evidence type="ECO:0000256" key="1">
    <source>
        <dbReference type="ARBA" id="ARBA00001964"/>
    </source>
</evidence>
<dbReference type="EC" id="1.2.4.1" evidence="3 8"/>
<keyword evidence="5 8" id="KW-0560">Oxidoreductase</keyword>
<keyword evidence="7 8" id="KW-0670">Pyruvate</keyword>
<gene>
    <name evidence="8 11" type="primary">pdhA</name>
    <name evidence="10" type="ORF">AFERRI_120011</name>
    <name evidence="11" type="ORF">AFERRI_30368</name>
</gene>
<dbReference type="Proteomes" id="UP000193925">
    <property type="component" value="Chromosome AFERRI"/>
</dbReference>
<evidence type="ECO:0000256" key="4">
    <source>
        <dbReference type="ARBA" id="ARBA00014159"/>
    </source>
</evidence>
<dbReference type="EMBL" id="LT841305">
    <property type="protein sequence ID" value="SMH66631.1"/>
    <property type="molecule type" value="Genomic_DNA"/>
</dbReference>
<reference evidence="10" key="1">
    <citation type="submission" date="2014-03" db="EMBL/GenBank/DDBJ databases">
        <authorList>
            <person name="Genoscope - CEA"/>
        </authorList>
    </citation>
    <scope>NUCLEOTIDE SEQUENCE [LARGE SCALE GENOMIC DNA]</scope>
    <source>
        <strain evidence="10">CF27</strain>
    </source>
</reference>
<evidence type="ECO:0000256" key="3">
    <source>
        <dbReference type="ARBA" id="ARBA00012281"/>
    </source>
</evidence>
<comment type="function">
    <text evidence="8">The pyruvate dehydrogenase complex catalyzes the overall conversion of pyruvate to acetyl-CoA and CO(2).</text>
</comment>
<evidence type="ECO:0000259" key="9">
    <source>
        <dbReference type="Pfam" id="PF00676"/>
    </source>
</evidence>
<comment type="catalytic activity">
    <reaction evidence="8">
        <text>N(6)-[(R)-lipoyl]-L-lysyl-[protein] + pyruvate + H(+) = N(6)-[(R)-S(8)-acetyldihydrolipoyl]-L-lysyl-[protein] + CO2</text>
        <dbReference type="Rhea" id="RHEA:19189"/>
        <dbReference type="Rhea" id="RHEA-COMP:10474"/>
        <dbReference type="Rhea" id="RHEA-COMP:10478"/>
        <dbReference type="ChEBI" id="CHEBI:15361"/>
        <dbReference type="ChEBI" id="CHEBI:15378"/>
        <dbReference type="ChEBI" id="CHEBI:16526"/>
        <dbReference type="ChEBI" id="CHEBI:83099"/>
        <dbReference type="ChEBI" id="CHEBI:83111"/>
        <dbReference type="EC" id="1.2.4.1"/>
    </reaction>
</comment>
<evidence type="ECO:0000313" key="10">
    <source>
        <dbReference type="EMBL" id="CDQ08903.1"/>
    </source>
</evidence>
<evidence type="ECO:0000256" key="5">
    <source>
        <dbReference type="ARBA" id="ARBA00023002"/>
    </source>
</evidence>
<dbReference type="CDD" id="cd02000">
    <property type="entry name" value="TPP_E1_PDC_ADC_BCADC"/>
    <property type="match status" value="1"/>
</dbReference>
<organism evidence="10">
    <name type="scientific">Acidithiobacillus ferrivorans</name>
    <dbReference type="NCBI Taxonomy" id="160808"/>
    <lineage>
        <taxon>Bacteria</taxon>
        <taxon>Pseudomonadati</taxon>
        <taxon>Pseudomonadota</taxon>
        <taxon>Acidithiobacillia</taxon>
        <taxon>Acidithiobacillales</taxon>
        <taxon>Acidithiobacillaceae</taxon>
        <taxon>Acidithiobacillus</taxon>
    </lineage>
</organism>
<sequence length="371" mass="41791">MVLNMQAPLTFCHSLGHHSQNFALNIHSRPASQRCGPFFAWRTMDATDQKRLLREMLFARRFEERCAEAYHERQIGGFLHLYPGQEACAIGVLEKARPGSDYVVTGYRDHIHALKSGMDPRVLMAELFGKETGCSKGRGGSMHLFDPDVHFMGGYALVGGPFPLAAGFAKAIQLRGSDEISICFLGDGANNQGTFHETMNMASLWNLPVLFICENNLYGIGTAIERSTVEINQYKRVASYGIEAAQCDGQDIDVVMAHAEKAVQHVREKRKPYFLELMTYRLRGHSMSDSGAYRSKEEVEEWALRDPIGIYKRRLMDAGVLSEDIFHAMDVAVQDEIENEIVRFATESPEPRVEDVARYVYTEGGKQPWLK</sequence>
<dbReference type="SUPFAM" id="SSF52518">
    <property type="entry name" value="Thiamin diphosphate-binding fold (THDP-binding)"/>
    <property type="match status" value="1"/>
</dbReference>
<dbReference type="Gene3D" id="3.40.50.970">
    <property type="match status" value="1"/>
</dbReference>
<reference evidence="10" key="2">
    <citation type="submission" date="2014-07" db="EMBL/GenBank/DDBJ databases">
        <title>Initial genome analysis of the psychrotolerant acidophile Acidithiobacillus ferrivorans CF27: insights into iron and sulfur oxidation pathways and into biofilm formation.</title>
        <authorList>
            <person name="Talla E."/>
            <person name="Hedrich S."/>
            <person name="Mangenot S."/>
            <person name="Ji B."/>
            <person name="Johnson D.B."/>
            <person name="Barbe V."/>
            <person name="Bonnefoy V."/>
        </authorList>
    </citation>
    <scope>NUCLEOTIDE SEQUENCE [LARGE SCALE GENOMIC DNA]</scope>
    <source>
        <strain evidence="10">CF27</strain>
    </source>
</reference>
<dbReference type="Pfam" id="PF00676">
    <property type="entry name" value="E1_dh"/>
    <property type="match status" value="1"/>
</dbReference>
<dbReference type="InterPro" id="IPR001017">
    <property type="entry name" value="DH_E1"/>
</dbReference>
<dbReference type="GO" id="GO:0006086">
    <property type="term" value="P:pyruvate decarboxylation to acetyl-CoA"/>
    <property type="evidence" value="ECO:0007669"/>
    <property type="project" value="InterPro"/>
</dbReference>
<dbReference type="AlphaFoldDB" id="A0A060UQ24"/>
<dbReference type="EMBL" id="CCCS020000004">
    <property type="protein sequence ID" value="CDQ08903.1"/>
    <property type="molecule type" value="Genomic_DNA"/>
</dbReference>
<dbReference type="GO" id="GO:0004739">
    <property type="term" value="F:pyruvate dehydrogenase (acetyl-transferring) activity"/>
    <property type="evidence" value="ECO:0007669"/>
    <property type="project" value="UniProtKB-UniRule"/>
</dbReference>
<dbReference type="PANTHER" id="PTHR11516">
    <property type="entry name" value="PYRUVATE DEHYDROGENASE E1 COMPONENT, ALPHA SUBUNIT BACTERIAL AND ORGANELLAR"/>
    <property type="match status" value="1"/>
</dbReference>
<dbReference type="InterPro" id="IPR017597">
    <property type="entry name" value="Pyrv_DH_E1_asu_subgrp-y"/>
</dbReference>
<name>A0A060UQ24_9PROT</name>
<evidence type="ECO:0000313" key="12">
    <source>
        <dbReference type="Proteomes" id="UP000193925"/>
    </source>
</evidence>
<protein>
    <recommendedName>
        <fullName evidence="4 8">Pyruvate dehydrogenase E1 component subunit alpha</fullName>
        <ecNumber evidence="3 8">1.2.4.1</ecNumber>
    </recommendedName>
</protein>